<evidence type="ECO:0000256" key="5">
    <source>
        <dbReference type="ARBA" id="ARBA00022989"/>
    </source>
</evidence>
<comment type="subcellular location">
    <subcellularLocation>
        <location evidence="1">Cell membrane</location>
        <topology evidence="1">Multi-pass membrane protein</topology>
    </subcellularLocation>
</comment>
<feature type="transmembrane region" description="Helical" evidence="7">
    <location>
        <begin position="37"/>
        <end position="57"/>
    </location>
</feature>
<evidence type="ECO:0000256" key="3">
    <source>
        <dbReference type="ARBA" id="ARBA00022475"/>
    </source>
</evidence>
<feature type="transmembrane region" description="Helical" evidence="7">
    <location>
        <begin position="12"/>
        <end position="30"/>
    </location>
</feature>
<reference evidence="9 10" key="1">
    <citation type="submission" date="2018-02" db="EMBL/GenBank/DDBJ databases">
        <title>Jeotgalibacillus proteolyticum sp. nov. a protease producing bacterium isolated from ocean sediments of Laizhou Bay.</title>
        <authorList>
            <person name="Li Y."/>
        </authorList>
    </citation>
    <scope>NUCLEOTIDE SEQUENCE [LARGE SCALE GENOMIC DNA]</scope>
    <source>
        <strain evidence="9 10">22-7</strain>
    </source>
</reference>
<evidence type="ECO:0000256" key="7">
    <source>
        <dbReference type="SAM" id="Phobius"/>
    </source>
</evidence>
<feature type="domain" description="YetF C-terminal" evidence="8">
    <location>
        <begin position="86"/>
        <end position="214"/>
    </location>
</feature>
<sequence>MIEVLKDILLVVGRIATIVPLMLIMTLYMGKRAIGELPVFDFLIILTLGAVVGADIADPDIHHLPTAAAIIFLAVFQRLVARWKISNRKLGQFITFEPTVVVQNGVLLDQNMKKINYSINNILQMLREKDVFDLQDVETAIVEANGSLSVLKKPPLSPSGISAEKPSPIAFPVMMDGTIYPKVLEHFNVDEAWLRKQLAEQGISDEKNIFYASINPDLKLHISLKNEGELKVPPFFH</sequence>
<dbReference type="PANTHER" id="PTHR34582:SF6">
    <property type="entry name" value="UPF0702 TRANSMEMBRANE PROTEIN YCAP"/>
    <property type="match status" value="1"/>
</dbReference>
<accession>A0A2S5G8H1</accession>
<dbReference type="InterPro" id="IPR007353">
    <property type="entry name" value="DUF421"/>
</dbReference>
<dbReference type="InterPro" id="IPR023090">
    <property type="entry name" value="UPF0702_alpha/beta_dom_sf"/>
</dbReference>
<dbReference type="RefSeq" id="WP_104059016.1">
    <property type="nucleotide sequence ID" value="NZ_PREZ01000006.1"/>
</dbReference>
<evidence type="ECO:0000256" key="4">
    <source>
        <dbReference type="ARBA" id="ARBA00022692"/>
    </source>
</evidence>
<organism evidence="9 10">
    <name type="scientific">Jeotgalibacillus proteolyticus</name>
    <dbReference type="NCBI Taxonomy" id="2082395"/>
    <lineage>
        <taxon>Bacteria</taxon>
        <taxon>Bacillati</taxon>
        <taxon>Bacillota</taxon>
        <taxon>Bacilli</taxon>
        <taxon>Bacillales</taxon>
        <taxon>Caryophanaceae</taxon>
        <taxon>Jeotgalibacillus</taxon>
    </lineage>
</organism>
<evidence type="ECO:0000256" key="6">
    <source>
        <dbReference type="ARBA" id="ARBA00023136"/>
    </source>
</evidence>
<dbReference type="GO" id="GO:0005886">
    <property type="term" value="C:plasma membrane"/>
    <property type="evidence" value="ECO:0007669"/>
    <property type="project" value="UniProtKB-SubCell"/>
</dbReference>
<keyword evidence="10" id="KW-1185">Reference proteome</keyword>
<keyword evidence="4 7" id="KW-0812">Transmembrane</keyword>
<keyword evidence="3" id="KW-1003">Cell membrane</keyword>
<evidence type="ECO:0000313" key="10">
    <source>
        <dbReference type="Proteomes" id="UP000239047"/>
    </source>
</evidence>
<dbReference type="OrthoDB" id="9778331at2"/>
<dbReference type="EMBL" id="PREZ01000006">
    <property type="protein sequence ID" value="PPA69278.1"/>
    <property type="molecule type" value="Genomic_DNA"/>
</dbReference>
<protein>
    <submittedName>
        <fullName evidence="9">DUF421 domain-containing protein</fullName>
    </submittedName>
</protein>
<gene>
    <name evidence="9" type="ORF">C4B60_15870</name>
</gene>
<dbReference type="Proteomes" id="UP000239047">
    <property type="component" value="Unassembled WGS sequence"/>
</dbReference>
<name>A0A2S5G8H1_9BACL</name>
<keyword evidence="5 7" id="KW-1133">Transmembrane helix</keyword>
<evidence type="ECO:0000313" key="9">
    <source>
        <dbReference type="EMBL" id="PPA69278.1"/>
    </source>
</evidence>
<keyword evidence="6 7" id="KW-0472">Membrane</keyword>
<dbReference type="PANTHER" id="PTHR34582">
    <property type="entry name" value="UPF0702 TRANSMEMBRANE PROTEIN YCAP"/>
    <property type="match status" value="1"/>
</dbReference>
<evidence type="ECO:0000259" key="8">
    <source>
        <dbReference type="Pfam" id="PF04239"/>
    </source>
</evidence>
<evidence type="ECO:0000256" key="2">
    <source>
        <dbReference type="ARBA" id="ARBA00006448"/>
    </source>
</evidence>
<dbReference type="AlphaFoldDB" id="A0A2S5G8H1"/>
<comment type="similarity">
    <text evidence="2">Belongs to the UPF0702 family.</text>
</comment>
<feature type="transmembrane region" description="Helical" evidence="7">
    <location>
        <begin position="63"/>
        <end position="81"/>
    </location>
</feature>
<proteinExistence type="inferred from homology"/>
<evidence type="ECO:0000256" key="1">
    <source>
        <dbReference type="ARBA" id="ARBA00004651"/>
    </source>
</evidence>
<dbReference type="Pfam" id="PF04239">
    <property type="entry name" value="DUF421"/>
    <property type="match status" value="1"/>
</dbReference>
<dbReference type="Gene3D" id="3.30.240.20">
    <property type="entry name" value="bsu07140 like domains"/>
    <property type="match status" value="2"/>
</dbReference>
<comment type="caution">
    <text evidence="9">The sequence shown here is derived from an EMBL/GenBank/DDBJ whole genome shotgun (WGS) entry which is preliminary data.</text>
</comment>